<dbReference type="EMBL" id="SNWP01000018">
    <property type="protein sequence ID" value="TDO22269.1"/>
    <property type="molecule type" value="Genomic_DNA"/>
</dbReference>
<feature type="transmembrane region" description="Helical" evidence="1">
    <location>
        <begin position="208"/>
        <end position="226"/>
    </location>
</feature>
<feature type="transmembrane region" description="Helical" evidence="1">
    <location>
        <begin position="114"/>
        <end position="139"/>
    </location>
</feature>
<proteinExistence type="predicted"/>
<dbReference type="Proteomes" id="UP000295741">
    <property type="component" value="Unassembled WGS sequence"/>
</dbReference>
<feature type="transmembrane region" description="Helical" evidence="1">
    <location>
        <begin position="34"/>
        <end position="52"/>
    </location>
</feature>
<sequence length="227" mass="26234">MKKSILFFVVFVLIALTGIFYGNSISNQFTHLRIWNYENIALLLVGLPFLFLQQKAGLPDVCNKDLTFRQQFLTPFGIGILFGLADLVVIEFFLTHTTHTSMPPYTQPFPYSIFLYSSGAFEIEIFYRLIPITLILFIFSKIKNGAYQSQAFVVIAVLSSLREPIEQFPHGSPWWFIIYACTTGFGMNFLQAVYYKRNGWASSVYMRLGHYLIWHILNGIYIQYVVL</sequence>
<evidence type="ECO:0008006" key="4">
    <source>
        <dbReference type="Google" id="ProtNLM"/>
    </source>
</evidence>
<evidence type="ECO:0000256" key="1">
    <source>
        <dbReference type="SAM" id="Phobius"/>
    </source>
</evidence>
<gene>
    <name evidence="2" type="ORF">BC659_3412</name>
</gene>
<dbReference type="OrthoDB" id="821171at2"/>
<keyword evidence="1" id="KW-0812">Transmembrane</keyword>
<feature type="transmembrane region" description="Helical" evidence="1">
    <location>
        <begin position="174"/>
        <end position="196"/>
    </location>
</feature>
<protein>
    <recommendedName>
        <fullName evidence="4">CAAX prenyl protease-like protein</fullName>
    </recommendedName>
</protein>
<evidence type="ECO:0000313" key="3">
    <source>
        <dbReference type="Proteomes" id="UP000295741"/>
    </source>
</evidence>
<dbReference type="AlphaFoldDB" id="A0A4R6IJR1"/>
<keyword evidence="1" id="KW-1133">Transmembrane helix</keyword>
<feature type="transmembrane region" description="Helical" evidence="1">
    <location>
        <begin position="72"/>
        <end position="94"/>
    </location>
</feature>
<keyword evidence="3" id="KW-1185">Reference proteome</keyword>
<organism evidence="2 3">
    <name type="scientific">Sediminibacterium goheungense</name>
    <dbReference type="NCBI Taxonomy" id="1086393"/>
    <lineage>
        <taxon>Bacteria</taxon>
        <taxon>Pseudomonadati</taxon>
        <taxon>Bacteroidota</taxon>
        <taxon>Chitinophagia</taxon>
        <taxon>Chitinophagales</taxon>
        <taxon>Chitinophagaceae</taxon>
        <taxon>Sediminibacterium</taxon>
    </lineage>
</organism>
<accession>A0A4R6IJR1</accession>
<dbReference type="RefSeq" id="WP_133475876.1">
    <property type="nucleotide sequence ID" value="NZ_SNWP01000018.1"/>
</dbReference>
<reference evidence="2 3" key="1">
    <citation type="submission" date="2019-03" db="EMBL/GenBank/DDBJ databases">
        <title>Genomic Encyclopedia of Archaeal and Bacterial Type Strains, Phase II (KMG-II): from individual species to whole genera.</title>
        <authorList>
            <person name="Goeker M."/>
        </authorList>
    </citation>
    <scope>NUCLEOTIDE SEQUENCE [LARGE SCALE GENOMIC DNA]</scope>
    <source>
        <strain evidence="2 3">DSM 28323</strain>
    </source>
</reference>
<keyword evidence="1" id="KW-0472">Membrane</keyword>
<name>A0A4R6IJR1_9BACT</name>
<evidence type="ECO:0000313" key="2">
    <source>
        <dbReference type="EMBL" id="TDO22269.1"/>
    </source>
</evidence>
<comment type="caution">
    <text evidence="2">The sequence shown here is derived from an EMBL/GenBank/DDBJ whole genome shotgun (WGS) entry which is preliminary data.</text>
</comment>